<proteinExistence type="predicted"/>
<protein>
    <submittedName>
        <fullName evidence="2">Gp37</fullName>
    </submittedName>
</protein>
<evidence type="ECO:0000313" key="3">
    <source>
        <dbReference type="Proteomes" id="UP000000331"/>
    </source>
</evidence>
<accession>D9J0I4</accession>
<keyword evidence="1" id="KW-0472">Membrane</keyword>
<evidence type="ECO:0000256" key="1">
    <source>
        <dbReference type="SAM" id="Phobius"/>
    </source>
</evidence>
<sequence>MTFIILMGLALLVVLLETAIAYLDWRREPYNVNIWWRYDLVLSVYSLYILSVIHRQTGGGF</sequence>
<dbReference type="RefSeq" id="YP_004301370.1">
    <property type="nucleotide sequence ID" value="NC_015253.1"/>
</dbReference>
<keyword evidence="1" id="KW-1133">Transmembrane helix</keyword>
<dbReference type="EMBL" id="HM242243">
    <property type="protein sequence ID" value="ADJ53079.1"/>
    <property type="molecule type" value="Genomic_DNA"/>
</dbReference>
<dbReference type="GeneID" id="10359075"/>
<reference evidence="2 3" key="1">
    <citation type="journal article" date="2010" name="J. Bacteriol.">
        <title>Brochothrix thermosphacta bacteriophages feature heterogeneous and highly mosaic genomes and utilize unique prophage insertion sites.</title>
        <authorList>
            <person name="Kilcher S."/>
            <person name="Loessner M.J."/>
            <person name="Klumpp J."/>
        </authorList>
    </citation>
    <scope>NUCLEOTIDE SEQUENCE [LARGE SCALE GENOMIC DNA]</scope>
</reference>
<organism evidence="2 3">
    <name type="scientific">Brochothrix phage A9</name>
    <dbReference type="NCBI Taxonomy" id="857312"/>
    <lineage>
        <taxon>Viruses</taxon>
        <taxon>Duplodnaviria</taxon>
        <taxon>Heunggongvirae</taxon>
        <taxon>Uroviricota</taxon>
        <taxon>Caudoviricetes</taxon>
        <taxon>Herelleviridae</taxon>
        <taxon>Klumppvirus</taxon>
        <taxon>Klumppvirus A9</taxon>
    </lineage>
</organism>
<dbReference type="Proteomes" id="UP000000331">
    <property type="component" value="Segment"/>
</dbReference>
<feature type="transmembrane region" description="Helical" evidence="1">
    <location>
        <begin position="35"/>
        <end position="53"/>
    </location>
</feature>
<keyword evidence="3" id="KW-1185">Reference proteome</keyword>
<keyword evidence="1" id="KW-0812">Transmembrane</keyword>
<evidence type="ECO:0000313" key="2">
    <source>
        <dbReference type="EMBL" id="ADJ53079.1"/>
    </source>
</evidence>
<name>D9J0I4_9CAUD</name>
<dbReference type="KEGG" id="vg:10359075"/>